<feature type="compositionally biased region" description="Basic residues" evidence="1">
    <location>
        <begin position="67"/>
        <end position="78"/>
    </location>
</feature>
<name>A0A5A7PCN2_STRAF</name>
<dbReference type="Proteomes" id="UP000325081">
    <property type="component" value="Unassembled WGS sequence"/>
</dbReference>
<dbReference type="EMBL" id="BKCP01004383">
    <property type="protein sequence ID" value="GER30693.1"/>
    <property type="molecule type" value="Genomic_DNA"/>
</dbReference>
<feature type="compositionally biased region" description="Basic residues" evidence="1">
    <location>
        <begin position="1"/>
        <end position="10"/>
    </location>
</feature>
<evidence type="ECO:0000313" key="2">
    <source>
        <dbReference type="EMBL" id="GER30693.1"/>
    </source>
</evidence>
<feature type="region of interest" description="Disordered" evidence="1">
    <location>
        <begin position="51"/>
        <end position="92"/>
    </location>
</feature>
<accession>A0A5A7PCN2</accession>
<dbReference type="AlphaFoldDB" id="A0A5A7PCN2"/>
<evidence type="ECO:0000256" key="1">
    <source>
        <dbReference type="SAM" id="MobiDB-lite"/>
    </source>
</evidence>
<comment type="caution">
    <text evidence="2">The sequence shown here is derived from an EMBL/GenBank/DDBJ whole genome shotgun (WGS) entry which is preliminary data.</text>
</comment>
<gene>
    <name evidence="2" type="ORF">STAS_06654</name>
</gene>
<sequence length="103" mass="11747">MVRIKMKAFKSRSPPRSDESPPALLPSAEATTLHHRFHQNSHCPRLLSALTSRRTGGDENSSISLSRSRRAPQRRPRRWPPGFDPSNRREDIRSICVWPDGHG</sequence>
<proteinExistence type="predicted"/>
<reference evidence="3" key="1">
    <citation type="journal article" date="2019" name="Curr. Biol.">
        <title>Genome Sequence of Striga asiatica Provides Insight into the Evolution of Plant Parasitism.</title>
        <authorList>
            <person name="Yoshida S."/>
            <person name="Kim S."/>
            <person name="Wafula E.K."/>
            <person name="Tanskanen J."/>
            <person name="Kim Y.M."/>
            <person name="Honaas L."/>
            <person name="Yang Z."/>
            <person name="Spallek T."/>
            <person name="Conn C.E."/>
            <person name="Ichihashi Y."/>
            <person name="Cheong K."/>
            <person name="Cui S."/>
            <person name="Der J.P."/>
            <person name="Gundlach H."/>
            <person name="Jiao Y."/>
            <person name="Hori C."/>
            <person name="Ishida J.K."/>
            <person name="Kasahara H."/>
            <person name="Kiba T."/>
            <person name="Kim M.S."/>
            <person name="Koo N."/>
            <person name="Laohavisit A."/>
            <person name="Lee Y.H."/>
            <person name="Lumba S."/>
            <person name="McCourt P."/>
            <person name="Mortimer J.C."/>
            <person name="Mutuku J.M."/>
            <person name="Nomura T."/>
            <person name="Sasaki-Sekimoto Y."/>
            <person name="Seto Y."/>
            <person name="Wang Y."/>
            <person name="Wakatake T."/>
            <person name="Sakakibara H."/>
            <person name="Demura T."/>
            <person name="Yamaguchi S."/>
            <person name="Yoneyama K."/>
            <person name="Manabe R.I."/>
            <person name="Nelson D.C."/>
            <person name="Schulman A.H."/>
            <person name="Timko M.P."/>
            <person name="dePamphilis C.W."/>
            <person name="Choi D."/>
            <person name="Shirasu K."/>
        </authorList>
    </citation>
    <scope>NUCLEOTIDE SEQUENCE [LARGE SCALE GENOMIC DNA]</scope>
    <source>
        <strain evidence="3">cv. UVA1</strain>
    </source>
</reference>
<organism evidence="2 3">
    <name type="scientific">Striga asiatica</name>
    <name type="common">Asiatic witchweed</name>
    <name type="synonym">Buchnera asiatica</name>
    <dbReference type="NCBI Taxonomy" id="4170"/>
    <lineage>
        <taxon>Eukaryota</taxon>
        <taxon>Viridiplantae</taxon>
        <taxon>Streptophyta</taxon>
        <taxon>Embryophyta</taxon>
        <taxon>Tracheophyta</taxon>
        <taxon>Spermatophyta</taxon>
        <taxon>Magnoliopsida</taxon>
        <taxon>eudicotyledons</taxon>
        <taxon>Gunneridae</taxon>
        <taxon>Pentapetalae</taxon>
        <taxon>asterids</taxon>
        <taxon>lamiids</taxon>
        <taxon>Lamiales</taxon>
        <taxon>Orobanchaceae</taxon>
        <taxon>Buchnereae</taxon>
        <taxon>Striga</taxon>
    </lineage>
</organism>
<feature type="compositionally biased region" description="Polar residues" evidence="1">
    <location>
        <begin position="51"/>
        <end position="66"/>
    </location>
</feature>
<keyword evidence="3" id="KW-1185">Reference proteome</keyword>
<protein>
    <submittedName>
        <fullName evidence="2">F-BOX WITH WD-40 2</fullName>
    </submittedName>
</protein>
<feature type="region of interest" description="Disordered" evidence="1">
    <location>
        <begin position="1"/>
        <end position="25"/>
    </location>
</feature>
<evidence type="ECO:0000313" key="3">
    <source>
        <dbReference type="Proteomes" id="UP000325081"/>
    </source>
</evidence>